<name>A0AAE1A037_9GAST</name>
<sequence>MEGNNALLCVCVCVELSVRVRMYQRLGLKVISYPLGRFCGLLVRLVTISNERNFDLLDSGSFNWKGGSKIGIAATQICPWSIFVLEKYSLWRNKSGLLGLHRERPES</sequence>
<reference evidence="1" key="1">
    <citation type="journal article" date="2023" name="G3 (Bethesda)">
        <title>A reference genome for the long-term kleptoplast-retaining sea slug Elysia crispata morphotype clarki.</title>
        <authorList>
            <person name="Eastman K.E."/>
            <person name="Pendleton A.L."/>
            <person name="Shaikh M.A."/>
            <person name="Suttiyut T."/>
            <person name="Ogas R."/>
            <person name="Tomko P."/>
            <person name="Gavelis G."/>
            <person name="Widhalm J.R."/>
            <person name="Wisecaver J.H."/>
        </authorList>
    </citation>
    <scope>NUCLEOTIDE SEQUENCE</scope>
    <source>
        <strain evidence="1">ECLA1</strain>
    </source>
</reference>
<protein>
    <submittedName>
        <fullName evidence="1">Uncharacterized protein</fullName>
    </submittedName>
</protein>
<keyword evidence="2" id="KW-1185">Reference proteome</keyword>
<gene>
    <name evidence="1" type="ORF">RRG08_013058</name>
</gene>
<comment type="caution">
    <text evidence="1">The sequence shown here is derived from an EMBL/GenBank/DDBJ whole genome shotgun (WGS) entry which is preliminary data.</text>
</comment>
<dbReference type="AlphaFoldDB" id="A0AAE1A037"/>
<dbReference type="Proteomes" id="UP001283361">
    <property type="component" value="Unassembled WGS sequence"/>
</dbReference>
<organism evidence="1 2">
    <name type="scientific">Elysia crispata</name>
    <name type="common">lettuce slug</name>
    <dbReference type="NCBI Taxonomy" id="231223"/>
    <lineage>
        <taxon>Eukaryota</taxon>
        <taxon>Metazoa</taxon>
        <taxon>Spiralia</taxon>
        <taxon>Lophotrochozoa</taxon>
        <taxon>Mollusca</taxon>
        <taxon>Gastropoda</taxon>
        <taxon>Heterobranchia</taxon>
        <taxon>Euthyneura</taxon>
        <taxon>Panpulmonata</taxon>
        <taxon>Sacoglossa</taxon>
        <taxon>Placobranchoidea</taxon>
        <taxon>Plakobranchidae</taxon>
        <taxon>Elysia</taxon>
    </lineage>
</organism>
<dbReference type="EMBL" id="JAWDGP010002895">
    <property type="protein sequence ID" value="KAK3778789.1"/>
    <property type="molecule type" value="Genomic_DNA"/>
</dbReference>
<evidence type="ECO:0000313" key="1">
    <source>
        <dbReference type="EMBL" id="KAK3778789.1"/>
    </source>
</evidence>
<evidence type="ECO:0000313" key="2">
    <source>
        <dbReference type="Proteomes" id="UP001283361"/>
    </source>
</evidence>
<proteinExistence type="predicted"/>
<accession>A0AAE1A037</accession>